<dbReference type="PANTHER" id="PTHR40088">
    <property type="entry name" value="PECTATE LYASE (EUROFUNG)"/>
    <property type="match status" value="1"/>
</dbReference>
<evidence type="ECO:0000256" key="6">
    <source>
        <dbReference type="ARBA" id="ARBA00022837"/>
    </source>
</evidence>
<evidence type="ECO:0000256" key="8">
    <source>
        <dbReference type="ARBA" id="ARBA00038263"/>
    </source>
</evidence>
<dbReference type="InterPro" id="IPR011050">
    <property type="entry name" value="Pectin_lyase_fold/virulence"/>
</dbReference>
<dbReference type="RefSeq" id="WP_275030681.1">
    <property type="nucleotide sequence ID" value="NZ_CP118615.1"/>
</dbReference>
<evidence type="ECO:0000313" key="13">
    <source>
        <dbReference type="Proteomes" id="UP001219605"/>
    </source>
</evidence>
<dbReference type="InterPro" id="IPR012334">
    <property type="entry name" value="Pectin_lyas_fold"/>
</dbReference>
<comment type="cofactor">
    <cofactor evidence="1">
        <name>Ca(2+)</name>
        <dbReference type="ChEBI" id="CHEBI:29108"/>
    </cofactor>
</comment>
<feature type="region of interest" description="Disordered" evidence="9">
    <location>
        <begin position="687"/>
        <end position="745"/>
    </location>
</feature>
<dbReference type="Gene3D" id="1.10.1740.10">
    <property type="match status" value="1"/>
</dbReference>
<protein>
    <submittedName>
        <fullName evidence="12">Sigma-70 family RNA polymerase sigma factor</fullName>
    </submittedName>
</protein>
<reference evidence="12 13" key="1">
    <citation type="submission" date="2023-02" db="EMBL/GenBank/DDBJ databases">
        <authorList>
            <person name="Mo P."/>
        </authorList>
    </citation>
    <scope>NUCLEOTIDE SEQUENCE [LARGE SCALE GENOMIC DNA]</scope>
    <source>
        <strain evidence="12 13">HUAS 3</strain>
    </source>
</reference>
<dbReference type="Gene3D" id="2.160.20.10">
    <property type="entry name" value="Single-stranded right-handed beta-helix, Pectin lyase-like"/>
    <property type="match status" value="1"/>
</dbReference>
<organism evidence="12 13">
    <name type="scientific">Micromonospora cathayae</name>
    <dbReference type="NCBI Taxonomy" id="3028804"/>
    <lineage>
        <taxon>Bacteria</taxon>
        <taxon>Bacillati</taxon>
        <taxon>Actinomycetota</taxon>
        <taxon>Actinomycetes</taxon>
        <taxon>Micromonosporales</taxon>
        <taxon>Micromonosporaceae</taxon>
        <taxon>Micromonospora</taxon>
    </lineage>
</organism>
<proteinExistence type="inferred from homology"/>
<dbReference type="SMART" id="SM00710">
    <property type="entry name" value="PbH1"/>
    <property type="match status" value="3"/>
</dbReference>
<gene>
    <name evidence="12" type="ORF">PVK37_27230</name>
</gene>
<dbReference type="SUPFAM" id="SSF51126">
    <property type="entry name" value="Pectin lyase-like"/>
    <property type="match status" value="1"/>
</dbReference>
<dbReference type="Pfam" id="PF04542">
    <property type="entry name" value="Sigma70_r2"/>
    <property type="match status" value="1"/>
</dbReference>
<feature type="region of interest" description="Disordered" evidence="9">
    <location>
        <begin position="352"/>
        <end position="386"/>
    </location>
</feature>
<evidence type="ECO:0000259" key="11">
    <source>
        <dbReference type="Pfam" id="PF22842"/>
    </source>
</evidence>
<comment type="subcellular location">
    <subcellularLocation>
        <location evidence="2">Secreted</location>
    </subcellularLocation>
</comment>
<keyword evidence="13" id="KW-1185">Reference proteome</keyword>
<keyword evidence="7" id="KW-0456">Lyase</keyword>
<dbReference type="InterPro" id="IPR053868">
    <property type="entry name" value="Pel9A-like_beta_helix"/>
</dbReference>
<dbReference type="InterPro" id="IPR007627">
    <property type="entry name" value="RNA_pol_sigma70_r2"/>
</dbReference>
<feature type="domain" description="Pel9A-like right handed beta-helix region" evidence="11">
    <location>
        <begin position="500"/>
        <end position="670"/>
    </location>
</feature>
<sequence>MAVTRPYGESGAVTDSGVGVLATRALVSDAQTGDRAAVGELVSACLPLVYNVVGRALGGHPDTDDVVQECLLRVVRGLPGLRDPDRFRSWVLSITYRQLQEHWRQRRSATVHWQEQTDDLPDPAGDFAEQTVTELVLGGQRRDLASAARWLDADDRNLLGLWWHEATGQLTRAEVAAALGVNERHTAVRLHRMRTQLDTARAVVAALRHRPRCPELTVVVRSWDGTVSPLWRKRLARHVRDCAVCVAHRQGLVPPERLLLGLAVLPLPAALVAGLRAAVEAELAAPAVLTAGQGAVAGLPKVTHLPTGLSPPKAAVTATLVVALAVGGLVFAVRESPLGPGGEVVAAPSVPAPAGGAAATPTAPASPGGPTASVTPTPRPPAAGTGVTSADIVVAPDGDDAGDGSLARPFATLNRAVEVVRPGQTIALRGGTHRLTRPVEITTSGTADRRIVLSGYRDERAVLDATSVPADKWGVTQRTRFWTVQDLEMRGSRSHAWVCRSCTDTVFQRLSMHDNVRSGLLLRDPGTVRNQVLDSDFFRNHDPAANGSVGIGLGVKFGDGDGNVVRGNRAFHNADDGFDFGEFDGAIAVDRNWSYGNGHSRWGDDSWAGNGAGFSFGGGDPTPRGAHRVRQNAAWGNLGHGFAAEANTGGLALTDNTAFDNGASGFDLTDANGTARGNLAVDNGVRRGADVSSRGNSWDGAERSRTTFRSTDPAVAEGPRRPDGTLPATTYLVSRDGLGADMTPP</sequence>
<evidence type="ECO:0000256" key="5">
    <source>
        <dbReference type="ARBA" id="ARBA00022729"/>
    </source>
</evidence>
<evidence type="ECO:0000259" key="10">
    <source>
        <dbReference type="Pfam" id="PF04542"/>
    </source>
</evidence>
<dbReference type="NCBIfam" id="TIGR02937">
    <property type="entry name" value="sigma70-ECF"/>
    <property type="match status" value="1"/>
</dbReference>
<dbReference type="InterPro" id="IPR006626">
    <property type="entry name" value="PbH1"/>
</dbReference>
<dbReference type="SUPFAM" id="SSF88946">
    <property type="entry name" value="Sigma2 domain of RNA polymerase sigma factors"/>
    <property type="match status" value="1"/>
</dbReference>
<keyword evidence="5" id="KW-0732">Signal</keyword>
<evidence type="ECO:0000256" key="3">
    <source>
        <dbReference type="ARBA" id="ARBA00022525"/>
    </source>
</evidence>
<dbReference type="PANTHER" id="PTHR40088:SF1">
    <property type="entry name" value="PECTATE LYASE PEL9"/>
    <property type="match status" value="1"/>
</dbReference>
<keyword evidence="4" id="KW-0479">Metal-binding</keyword>
<keyword evidence="3" id="KW-0964">Secreted</keyword>
<evidence type="ECO:0000313" key="12">
    <source>
        <dbReference type="EMBL" id="WDZ84116.1"/>
    </source>
</evidence>
<dbReference type="InterPro" id="IPR014284">
    <property type="entry name" value="RNA_pol_sigma-70_dom"/>
</dbReference>
<comment type="similarity">
    <text evidence="8">Belongs to the polysaccharide lyase 9 family.</text>
</comment>
<name>A0ABY7ZNW2_9ACTN</name>
<dbReference type="InterPro" id="IPR013325">
    <property type="entry name" value="RNA_pol_sigma_r2"/>
</dbReference>
<evidence type="ECO:0000256" key="7">
    <source>
        <dbReference type="ARBA" id="ARBA00023239"/>
    </source>
</evidence>
<accession>A0ABY7ZNW2</accession>
<evidence type="ECO:0000256" key="1">
    <source>
        <dbReference type="ARBA" id="ARBA00001913"/>
    </source>
</evidence>
<evidence type="ECO:0000256" key="9">
    <source>
        <dbReference type="SAM" id="MobiDB-lite"/>
    </source>
</evidence>
<evidence type="ECO:0000256" key="4">
    <source>
        <dbReference type="ARBA" id="ARBA00022723"/>
    </source>
</evidence>
<dbReference type="Pfam" id="PF22842">
    <property type="entry name" value="Pel9A-like_beta_helix"/>
    <property type="match status" value="1"/>
</dbReference>
<dbReference type="InterPro" id="IPR052052">
    <property type="entry name" value="Polysaccharide_Lyase_9"/>
</dbReference>
<evidence type="ECO:0000256" key="2">
    <source>
        <dbReference type="ARBA" id="ARBA00004613"/>
    </source>
</evidence>
<dbReference type="EMBL" id="CP118615">
    <property type="protein sequence ID" value="WDZ84116.1"/>
    <property type="molecule type" value="Genomic_DNA"/>
</dbReference>
<feature type="domain" description="RNA polymerase sigma-70 region 2" evidence="10">
    <location>
        <begin position="41"/>
        <end position="107"/>
    </location>
</feature>
<dbReference type="Proteomes" id="UP001219605">
    <property type="component" value="Chromosome"/>
</dbReference>
<keyword evidence="6" id="KW-0106">Calcium</keyword>